<dbReference type="PANTHER" id="PTHR22916">
    <property type="entry name" value="GLYCOSYLTRANSFERASE"/>
    <property type="match status" value="1"/>
</dbReference>
<evidence type="ECO:0000259" key="2">
    <source>
        <dbReference type="Pfam" id="PF00535"/>
    </source>
</evidence>
<accession>A0A1F8CSM5</accession>
<organism evidence="3 4">
    <name type="scientific">Candidatus Woesebacteria bacterium RIFOXYB1_FULL_38_16</name>
    <dbReference type="NCBI Taxonomy" id="1802538"/>
    <lineage>
        <taxon>Bacteria</taxon>
        <taxon>Candidatus Woeseibacteriota</taxon>
    </lineage>
</organism>
<comment type="caution">
    <text evidence="3">The sequence shown here is derived from an EMBL/GenBank/DDBJ whole genome shotgun (WGS) entry which is preliminary data.</text>
</comment>
<keyword evidence="1" id="KW-0812">Transmembrane</keyword>
<feature type="transmembrane region" description="Helical" evidence="1">
    <location>
        <begin position="287"/>
        <end position="308"/>
    </location>
</feature>
<dbReference type="InterPro" id="IPR029044">
    <property type="entry name" value="Nucleotide-diphossugar_trans"/>
</dbReference>
<proteinExistence type="predicted"/>
<dbReference type="CDD" id="cd00761">
    <property type="entry name" value="Glyco_tranf_GTA_type"/>
    <property type="match status" value="1"/>
</dbReference>
<dbReference type="SUPFAM" id="SSF53448">
    <property type="entry name" value="Nucleotide-diphospho-sugar transferases"/>
    <property type="match status" value="1"/>
</dbReference>
<evidence type="ECO:0000313" key="3">
    <source>
        <dbReference type="EMBL" id="OGM79300.1"/>
    </source>
</evidence>
<dbReference type="PANTHER" id="PTHR22916:SF64">
    <property type="entry name" value="TRANSFERASE, PUTATIVE-RELATED"/>
    <property type="match status" value="1"/>
</dbReference>
<dbReference type="STRING" id="1802538.A2382_00755"/>
<dbReference type="EMBL" id="MGHY01000018">
    <property type="protein sequence ID" value="OGM79300.1"/>
    <property type="molecule type" value="Genomic_DNA"/>
</dbReference>
<feature type="domain" description="Glycosyltransferase 2-like" evidence="2">
    <location>
        <begin position="10"/>
        <end position="122"/>
    </location>
</feature>
<dbReference type="AlphaFoldDB" id="A0A1F8CSM5"/>
<keyword evidence="1" id="KW-1133">Transmembrane helix</keyword>
<protein>
    <recommendedName>
        <fullName evidence="2">Glycosyltransferase 2-like domain-containing protein</fullName>
    </recommendedName>
</protein>
<feature type="transmembrane region" description="Helical" evidence="1">
    <location>
        <begin position="314"/>
        <end position="333"/>
    </location>
</feature>
<dbReference type="InterPro" id="IPR001173">
    <property type="entry name" value="Glyco_trans_2-like"/>
</dbReference>
<dbReference type="Gene3D" id="3.90.550.10">
    <property type="entry name" value="Spore Coat Polysaccharide Biosynthesis Protein SpsA, Chain A"/>
    <property type="match status" value="1"/>
</dbReference>
<gene>
    <name evidence="3" type="ORF">A2382_00755</name>
</gene>
<name>A0A1F8CSM5_9BACT</name>
<dbReference type="Proteomes" id="UP000178999">
    <property type="component" value="Unassembled WGS sequence"/>
</dbReference>
<reference evidence="3 4" key="1">
    <citation type="journal article" date="2016" name="Nat. Commun.">
        <title>Thousands of microbial genomes shed light on interconnected biogeochemical processes in an aquifer system.</title>
        <authorList>
            <person name="Anantharaman K."/>
            <person name="Brown C.T."/>
            <person name="Hug L.A."/>
            <person name="Sharon I."/>
            <person name="Castelle C.J."/>
            <person name="Probst A.J."/>
            <person name="Thomas B.C."/>
            <person name="Singh A."/>
            <person name="Wilkins M.J."/>
            <person name="Karaoz U."/>
            <person name="Brodie E.L."/>
            <person name="Williams K.H."/>
            <person name="Hubbard S.S."/>
            <person name="Banfield J.F."/>
        </authorList>
    </citation>
    <scope>NUCLEOTIDE SEQUENCE [LARGE SCALE GENOMIC DNA]</scope>
</reference>
<keyword evidence="1" id="KW-0472">Membrane</keyword>
<evidence type="ECO:0000256" key="1">
    <source>
        <dbReference type="SAM" id="Phobius"/>
    </source>
</evidence>
<sequence>MKKEKKELVSIVIATYNSSRTLEKVLRSIQKQSYSRKNIEILIIDGGSKDKTIEISKKYRCKLFHNPKIDQVYAKYMGYVEAKGKYLLFLDSDEILENRDSIKAKVEMMTKDKRIRAVVSAGYNTSSLVHPINNYLSEFGDPFSFFMYRNSKDPKHFLKDLVNKYKKNYDVKSGVVFSFYGEKNPPFIELTSMGCLIDRAYVKKMFPDVFRKVWEHTHLFYLLNSKKALIAVMNDDVVLHDSAPTFSGYLKKIRSRVKSNLYSTKMGKAGFIGRERFFMGGKRIKKYLFIGYSLSVIFPLIDAVYLSLSRKKMIYLVHPFLCVYSVILIIYYYSLKTFGVKINLQGYGN</sequence>
<dbReference type="Pfam" id="PF00535">
    <property type="entry name" value="Glycos_transf_2"/>
    <property type="match status" value="1"/>
</dbReference>
<evidence type="ECO:0000313" key="4">
    <source>
        <dbReference type="Proteomes" id="UP000178999"/>
    </source>
</evidence>